<name>A0ABT6NCZ5_9FIRM</name>
<feature type="domain" description="Metalloprotease TldD/E N-terminal" evidence="2">
    <location>
        <begin position="15"/>
        <end position="70"/>
    </location>
</feature>
<dbReference type="RefSeq" id="WP_281094091.1">
    <property type="nucleotide sequence ID" value="NZ_JARYZI010000005.1"/>
</dbReference>
<evidence type="ECO:0000259" key="2">
    <source>
        <dbReference type="Pfam" id="PF01523"/>
    </source>
</evidence>
<keyword evidence="5" id="KW-1185">Reference proteome</keyword>
<evidence type="ECO:0000313" key="4">
    <source>
        <dbReference type="EMBL" id="MDH8678250.1"/>
    </source>
</evidence>
<dbReference type="InterPro" id="IPR047657">
    <property type="entry name" value="PmbA"/>
</dbReference>
<dbReference type="PANTHER" id="PTHR43421">
    <property type="entry name" value="METALLOPROTEASE PMBA"/>
    <property type="match status" value="1"/>
</dbReference>
<proteinExistence type="inferred from homology"/>
<sequence length="438" mass="47686">MRKLLENALKVCDSAEVYMRKVSSTSVSMLMGELQGIEGEKKTEVSLRIVKNGKMGAAIATSVDDETIIERALISLAHQGSEACAFENTSFNPVQSESDAVKNLTTDQMVENLISLSERIVNMDQNIKFGLDISKNIKEVYLINSSGFDGNYTHTQLDQGVYTLNAQGFHNVSKEFTGTEIHTFSVDDLEKLIKLHQLDEKPVSLSNEKLPVVFSGHVMGAMMLRVLGGVNAGNVVKEISPVTGKLGQQIFSDRITIRDDGTLPFGVNTFAFDDEGTPSQNTVLYKTGVLKNYLASQSHARKLGIPATGNAIKRALFSKEIENAPSVFETNLIVEGNCISDETLIKGIERGLFITGVMGAHTGNINQGEFSLNISSAYLIENGELTGKVKGAMIAGNIYDLFKNVESIGTELEPMRGIFYHMGYSPMVKFSSASIVGK</sequence>
<evidence type="ECO:0000259" key="3">
    <source>
        <dbReference type="Pfam" id="PF19289"/>
    </source>
</evidence>
<dbReference type="EMBL" id="JARYZI010000005">
    <property type="protein sequence ID" value="MDH8678250.1"/>
    <property type="molecule type" value="Genomic_DNA"/>
</dbReference>
<dbReference type="InterPro" id="IPR002510">
    <property type="entry name" value="Metalloprtase-TldD/E_N"/>
</dbReference>
<comment type="caution">
    <text evidence="4">The sequence shown here is derived from an EMBL/GenBank/DDBJ whole genome shotgun (WGS) entry which is preliminary data.</text>
</comment>
<protein>
    <submittedName>
        <fullName evidence="4">TldD/PmbA family protein</fullName>
    </submittedName>
</protein>
<dbReference type="Proteomes" id="UP001158045">
    <property type="component" value="Unassembled WGS sequence"/>
</dbReference>
<organism evidence="4 5">
    <name type="scientific">Fusibacter bizertensis</name>
    <dbReference type="NCBI Taxonomy" id="1488331"/>
    <lineage>
        <taxon>Bacteria</taxon>
        <taxon>Bacillati</taxon>
        <taxon>Bacillota</taxon>
        <taxon>Clostridia</taxon>
        <taxon>Eubacteriales</taxon>
        <taxon>Eubacteriales Family XII. Incertae Sedis</taxon>
        <taxon>Fusibacter</taxon>
    </lineage>
</organism>
<dbReference type="InterPro" id="IPR045569">
    <property type="entry name" value="Metalloprtase-TldD/E_C"/>
</dbReference>
<dbReference type="SUPFAM" id="SSF111283">
    <property type="entry name" value="Putative modulator of DNA gyrase, PmbA/TldD"/>
    <property type="match status" value="1"/>
</dbReference>
<dbReference type="InterPro" id="IPR035068">
    <property type="entry name" value="TldD/PmbA_N"/>
</dbReference>
<evidence type="ECO:0000256" key="1">
    <source>
        <dbReference type="ARBA" id="ARBA00005836"/>
    </source>
</evidence>
<reference evidence="4 5" key="1">
    <citation type="submission" date="2023-04" db="EMBL/GenBank/DDBJ databases">
        <title>Fusibacter bizertensis strain WBS, isolated from littoral bottom sediments of the Arctic seas - biochemical and genomic analysis.</title>
        <authorList>
            <person name="Brioukhanov A.L."/>
        </authorList>
    </citation>
    <scope>NUCLEOTIDE SEQUENCE [LARGE SCALE GENOMIC DNA]</scope>
    <source>
        <strain evidence="4 5">WBS</strain>
    </source>
</reference>
<feature type="domain" description="Metalloprotease TldD/E C-terminal" evidence="3">
    <location>
        <begin position="208"/>
        <end position="437"/>
    </location>
</feature>
<accession>A0ABT6NCZ5</accession>
<dbReference type="InterPro" id="IPR036059">
    <property type="entry name" value="TldD/PmbA_sf"/>
</dbReference>
<dbReference type="PANTHER" id="PTHR43421:SF1">
    <property type="entry name" value="METALLOPROTEASE PMBA"/>
    <property type="match status" value="1"/>
</dbReference>
<dbReference type="Gene3D" id="3.30.2290.10">
    <property type="entry name" value="PmbA/TldD superfamily"/>
    <property type="match status" value="1"/>
</dbReference>
<dbReference type="Pfam" id="PF19289">
    <property type="entry name" value="PmbA_TldD_3rd"/>
    <property type="match status" value="1"/>
</dbReference>
<comment type="similarity">
    <text evidence="1">Belongs to the peptidase U62 family.</text>
</comment>
<gene>
    <name evidence="4" type="ORF">QE109_08830</name>
</gene>
<dbReference type="Pfam" id="PF01523">
    <property type="entry name" value="PmbA_TldD_1st"/>
    <property type="match status" value="1"/>
</dbReference>
<evidence type="ECO:0000313" key="5">
    <source>
        <dbReference type="Proteomes" id="UP001158045"/>
    </source>
</evidence>